<keyword evidence="7" id="KW-0961">Cell wall biogenesis/degradation</keyword>
<dbReference type="PANTHER" id="PTHR31983">
    <property type="entry name" value="ENDO-1,3(4)-BETA-GLUCANASE 1"/>
    <property type="match status" value="1"/>
</dbReference>
<gene>
    <name evidence="11" type="ORF">Lsha_1817</name>
</gene>
<evidence type="ECO:0000256" key="6">
    <source>
        <dbReference type="ARBA" id="ARBA00023295"/>
    </source>
</evidence>
<organism evidence="11 12">
    <name type="scientific">Legionella shakespearei DSM 23087</name>
    <dbReference type="NCBI Taxonomy" id="1122169"/>
    <lineage>
        <taxon>Bacteria</taxon>
        <taxon>Pseudomonadati</taxon>
        <taxon>Pseudomonadota</taxon>
        <taxon>Gammaproteobacteria</taxon>
        <taxon>Legionellales</taxon>
        <taxon>Legionellaceae</taxon>
        <taxon>Legionella</taxon>
    </lineage>
</organism>
<proteinExistence type="inferred from homology"/>
<dbReference type="PATRIC" id="fig|1122169.6.peg.2087"/>
<keyword evidence="4 11" id="KW-0378">Hydrolase</keyword>
<dbReference type="InterPro" id="IPR040720">
    <property type="entry name" value="GH81_C"/>
</dbReference>
<evidence type="ECO:0000256" key="7">
    <source>
        <dbReference type="ARBA" id="ARBA00023316"/>
    </source>
</evidence>
<evidence type="ECO:0000313" key="11">
    <source>
        <dbReference type="EMBL" id="KTD60067.1"/>
    </source>
</evidence>
<dbReference type="Proteomes" id="UP000054600">
    <property type="component" value="Unassembled WGS sequence"/>
</dbReference>
<dbReference type="EMBL" id="LNYW01000046">
    <property type="protein sequence ID" value="KTD60067.1"/>
    <property type="molecule type" value="Genomic_DNA"/>
</dbReference>
<dbReference type="GO" id="GO:0071555">
    <property type="term" value="P:cell wall organization"/>
    <property type="evidence" value="ECO:0007669"/>
    <property type="project" value="UniProtKB-KW"/>
</dbReference>
<evidence type="ECO:0000259" key="10">
    <source>
        <dbReference type="Pfam" id="PF17652"/>
    </source>
</evidence>
<dbReference type="EC" id="3.2.1.39" evidence="3"/>
<dbReference type="PROSITE" id="PS52008">
    <property type="entry name" value="GH81"/>
    <property type="match status" value="1"/>
</dbReference>
<evidence type="ECO:0000256" key="2">
    <source>
        <dbReference type="ARBA" id="ARBA00010730"/>
    </source>
</evidence>
<keyword evidence="5" id="KW-0119">Carbohydrate metabolism</keyword>
<dbReference type="AlphaFoldDB" id="A0A0W0YU14"/>
<evidence type="ECO:0000256" key="8">
    <source>
        <dbReference type="ARBA" id="ARBA00023326"/>
    </source>
</evidence>
<comment type="catalytic activity">
    <reaction evidence="1">
        <text>Hydrolysis of (1-&gt;3)-beta-D-glucosidic linkages in (1-&gt;3)-beta-D-glucans.</text>
        <dbReference type="EC" id="3.2.1.39"/>
    </reaction>
</comment>
<evidence type="ECO:0000256" key="4">
    <source>
        <dbReference type="ARBA" id="ARBA00022801"/>
    </source>
</evidence>
<dbReference type="STRING" id="1122169.Lsha_1817"/>
<evidence type="ECO:0000259" key="9">
    <source>
        <dbReference type="Pfam" id="PF03639"/>
    </source>
</evidence>
<dbReference type="eggNOG" id="COG5498">
    <property type="taxonomic scope" value="Bacteria"/>
</dbReference>
<feature type="domain" description="Glycosyl hydrolase family 81 C-terminal" evidence="10">
    <location>
        <begin position="342"/>
        <end position="701"/>
    </location>
</feature>
<name>A0A0W0YU14_9GAMM</name>
<dbReference type="Pfam" id="PF17652">
    <property type="entry name" value="Glyco_hydro81C"/>
    <property type="match status" value="1"/>
</dbReference>
<accession>A0A0W0YU14</accession>
<dbReference type="GO" id="GO:0000272">
    <property type="term" value="P:polysaccharide catabolic process"/>
    <property type="evidence" value="ECO:0007669"/>
    <property type="project" value="UniProtKB-KW"/>
</dbReference>
<comment type="similarity">
    <text evidence="2">Belongs to the glycosyl hydrolase 81 family.</text>
</comment>
<sequence length="709" mass="81360">MSDLVGKLIALMYGLLFLKVGGTASDPATVFPVTTNELSPTSYWLDNKKPYPTNAWFINFLFANSQPVNISPYIVKVNPQGLGLSYSSPYTYKERNYAEISALFYQYEDQLHLGSLEPMTEYGLESYKGLIANLKWQNAAQQKIAAPLVQGSPYLTEFFTQATPQLTSRYKWLSINNQAQDVPMPASNRYQILLQLDETNTQTWVLYTQYPLELTWTTSTAGEKLVAKNAYSGWVRLVLQADTARGINNDPNILDQYSATIPLDYQQNYFTTDKNLMYSWSWKTQNNQAPLMLSLAHQRNALMQTQPVSYSGIKGLMQGQAQQTWNVELPLIPILFLEPKNISSQQRHVLAQALEEEAAIFLKEKKLPEEGPYLTGKRLARIARLILIADFLGMSELRQQMISHTQSILLDFMQGQNSWFFQYDQTWGGIIPSKDNYGARHYNDHHYHYGYWVYTFAVLAKFDLKWLKTKLQDKPFTPEEWIHFLILDYANKDPNNPYFTYQRHQDDYAGHSWASGLTPDAAGQNEQSSSEAVNAYYALALYAKATNDSATYNWAQFLMSRELKSAQLYWQIPANSPVYSEAFKKENQVIGNLWASKVDANAYFIKCTEAYRCGLHYSFGMQMLPFTAITSYLLNKEWLINAHPTIKKLISGQFGAIERAWFWILVKGIVPVMMAKEKLHFFQQAIDSKPDEYDNGDSKTNTLFYLIND</sequence>
<dbReference type="Pfam" id="PF03639">
    <property type="entry name" value="Glyco_hydro_81"/>
    <property type="match status" value="1"/>
</dbReference>
<dbReference type="GO" id="GO:0042973">
    <property type="term" value="F:glucan endo-1,3-beta-D-glucosidase activity"/>
    <property type="evidence" value="ECO:0007669"/>
    <property type="project" value="UniProtKB-EC"/>
</dbReference>
<dbReference type="InterPro" id="IPR005200">
    <property type="entry name" value="Endo-beta-glucanase"/>
</dbReference>
<dbReference type="OrthoDB" id="5480482at2"/>
<dbReference type="PANTHER" id="PTHR31983:SF0">
    <property type="entry name" value="GLUCAN ENDO-1,3-BETA-D-GLUCOSIDASE 2"/>
    <property type="match status" value="1"/>
</dbReference>
<feature type="domain" description="Glycosyl hydrolase family 81 N-terminal" evidence="9">
    <location>
        <begin position="46"/>
        <end position="334"/>
    </location>
</feature>
<keyword evidence="8" id="KW-0624">Polysaccharide degradation</keyword>
<dbReference type="RefSeq" id="WP_026253836.1">
    <property type="nucleotide sequence ID" value="NZ_KB892382.1"/>
</dbReference>
<reference evidence="11 12" key="1">
    <citation type="submission" date="2015-11" db="EMBL/GenBank/DDBJ databases">
        <title>Genomic analysis of 38 Legionella species identifies large and diverse effector repertoires.</title>
        <authorList>
            <person name="Burstein D."/>
            <person name="Amaro F."/>
            <person name="Zusman T."/>
            <person name="Lifshitz Z."/>
            <person name="Cohen O."/>
            <person name="Gilbert J.A."/>
            <person name="Pupko T."/>
            <person name="Shuman H.A."/>
            <person name="Segal G."/>
        </authorList>
    </citation>
    <scope>NUCLEOTIDE SEQUENCE [LARGE SCALE GENOMIC DNA]</scope>
    <source>
        <strain evidence="11 12">ATCC 49655</strain>
    </source>
</reference>
<dbReference type="Gene3D" id="2.70.98.30">
    <property type="entry name" value="Golgi alpha-mannosidase II, domain 4"/>
    <property type="match status" value="1"/>
</dbReference>
<evidence type="ECO:0000256" key="5">
    <source>
        <dbReference type="ARBA" id="ARBA00023277"/>
    </source>
</evidence>
<protein>
    <recommendedName>
        <fullName evidence="3">glucan endo-1,3-beta-D-glucosidase</fullName>
        <ecNumber evidence="3">3.2.1.39</ecNumber>
    </recommendedName>
</protein>
<evidence type="ECO:0000256" key="3">
    <source>
        <dbReference type="ARBA" id="ARBA00012780"/>
    </source>
</evidence>
<dbReference type="InterPro" id="IPR040451">
    <property type="entry name" value="GH81_N"/>
</dbReference>
<keyword evidence="12" id="KW-1185">Reference proteome</keyword>
<comment type="caution">
    <text evidence="11">The sequence shown here is derived from an EMBL/GenBank/DDBJ whole genome shotgun (WGS) entry which is preliminary data.</text>
</comment>
<keyword evidence="6" id="KW-0326">Glycosidase</keyword>
<dbReference type="GO" id="GO:0052861">
    <property type="term" value="F:endo-1,3(4)-beta-glucanase activity"/>
    <property type="evidence" value="ECO:0007669"/>
    <property type="project" value="InterPro"/>
</dbReference>
<evidence type="ECO:0000256" key="1">
    <source>
        <dbReference type="ARBA" id="ARBA00000382"/>
    </source>
</evidence>
<evidence type="ECO:0000313" key="12">
    <source>
        <dbReference type="Proteomes" id="UP000054600"/>
    </source>
</evidence>